<name>A0A016WCN3_9BILA</name>
<proteinExistence type="predicted"/>
<dbReference type="Proteomes" id="UP000024635">
    <property type="component" value="Unassembled WGS sequence"/>
</dbReference>
<evidence type="ECO:0000313" key="1">
    <source>
        <dbReference type="EMBL" id="EYC37564.1"/>
    </source>
</evidence>
<dbReference type="OrthoDB" id="5855868at2759"/>
<evidence type="ECO:0000313" key="2">
    <source>
        <dbReference type="Proteomes" id="UP000024635"/>
    </source>
</evidence>
<gene>
    <name evidence="1" type="primary">Acey_s0780.g2298</name>
    <name evidence="1" type="synonym">Acey-F46F2.5</name>
    <name evidence="1" type="ORF">Y032_0780g2298</name>
</gene>
<sequence length="92" mass="10303">MKPLKIIEVVTPTGVPRTICSHQFGRPLSSLSFEVIRDLIWIILGVTLGQIWRDAKEFIASQLVPQSIQLANKSRSRNKTAVEIVASIKCYP</sequence>
<dbReference type="EMBL" id="JARK01000380">
    <property type="protein sequence ID" value="EYC37564.1"/>
    <property type="molecule type" value="Genomic_DNA"/>
</dbReference>
<reference evidence="2" key="1">
    <citation type="journal article" date="2015" name="Nat. Genet.">
        <title>The genome and transcriptome of the zoonotic hookworm Ancylostoma ceylanicum identify infection-specific gene families.</title>
        <authorList>
            <person name="Schwarz E.M."/>
            <person name="Hu Y."/>
            <person name="Antoshechkin I."/>
            <person name="Miller M.M."/>
            <person name="Sternberg P.W."/>
            <person name="Aroian R.V."/>
        </authorList>
    </citation>
    <scope>NUCLEOTIDE SEQUENCE</scope>
    <source>
        <strain evidence="2">HY135</strain>
    </source>
</reference>
<organism evidence="1 2">
    <name type="scientific">Ancylostoma ceylanicum</name>
    <dbReference type="NCBI Taxonomy" id="53326"/>
    <lineage>
        <taxon>Eukaryota</taxon>
        <taxon>Metazoa</taxon>
        <taxon>Ecdysozoa</taxon>
        <taxon>Nematoda</taxon>
        <taxon>Chromadorea</taxon>
        <taxon>Rhabditida</taxon>
        <taxon>Rhabditina</taxon>
        <taxon>Rhabditomorpha</taxon>
        <taxon>Strongyloidea</taxon>
        <taxon>Ancylostomatidae</taxon>
        <taxon>Ancylostomatinae</taxon>
        <taxon>Ancylostoma</taxon>
    </lineage>
</organism>
<accession>A0A016WCN3</accession>
<comment type="caution">
    <text evidence="1">The sequence shown here is derived from an EMBL/GenBank/DDBJ whole genome shotgun (WGS) entry which is preliminary data.</text>
</comment>
<protein>
    <submittedName>
        <fullName evidence="1">Uncharacterized protein</fullName>
    </submittedName>
</protein>
<dbReference type="AlphaFoldDB" id="A0A016WCN3"/>
<keyword evidence="2" id="KW-1185">Reference proteome</keyword>